<gene>
    <name evidence="1" type="ORF">GCM10023185_09670</name>
</gene>
<comment type="caution">
    <text evidence="1">The sequence shown here is derived from an EMBL/GenBank/DDBJ whole genome shotgun (WGS) entry which is preliminary data.</text>
</comment>
<sequence length="92" mass="10424">MPTQVPNTVLQPEVYQQLLRRIAGVQEHSPRRWGRMSPGQMLCHCADQLRLALGQKPATETASWFNRTIAIRLALALPRIPLRNLATPLDML</sequence>
<organism evidence="1 2">
    <name type="scientific">Hymenobacter saemangeumensis</name>
    <dbReference type="NCBI Taxonomy" id="1084522"/>
    <lineage>
        <taxon>Bacteria</taxon>
        <taxon>Pseudomonadati</taxon>
        <taxon>Bacteroidota</taxon>
        <taxon>Cytophagia</taxon>
        <taxon>Cytophagales</taxon>
        <taxon>Hymenobacteraceae</taxon>
        <taxon>Hymenobacter</taxon>
    </lineage>
</organism>
<keyword evidence="2" id="KW-1185">Reference proteome</keyword>
<name>A0ABP8I4U2_9BACT</name>
<dbReference type="RefSeq" id="WP_345234365.1">
    <property type="nucleotide sequence ID" value="NZ_BAABGZ010000013.1"/>
</dbReference>
<dbReference type="EMBL" id="BAABGZ010000013">
    <property type="protein sequence ID" value="GAA4351201.1"/>
    <property type="molecule type" value="Genomic_DNA"/>
</dbReference>
<proteinExistence type="predicted"/>
<accession>A0ABP8I4U2</accession>
<reference evidence="2" key="1">
    <citation type="journal article" date="2019" name="Int. J. Syst. Evol. Microbiol.">
        <title>The Global Catalogue of Microorganisms (GCM) 10K type strain sequencing project: providing services to taxonomists for standard genome sequencing and annotation.</title>
        <authorList>
            <consortium name="The Broad Institute Genomics Platform"/>
            <consortium name="The Broad Institute Genome Sequencing Center for Infectious Disease"/>
            <person name="Wu L."/>
            <person name="Ma J."/>
        </authorList>
    </citation>
    <scope>NUCLEOTIDE SEQUENCE [LARGE SCALE GENOMIC DNA]</scope>
    <source>
        <strain evidence="2">JCM 17923</strain>
    </source>
</reference>
<evidence type="ECO:0000313" key="1">
    <source>
        <dbReference type="EMBL" id="GAA4351201.1"/>
    </source>
</evidence>
<protein>
    <submittedName>
        <fullName evidence="1">Uncharacterized protein</fullName>
    </submittedName>
</protein>
<dbReference type="Proteomes" id="UP001501153">
    <property type="component" value="Unassembled WGS sequence"/>
</dbReference>
<evidence type="ECO:0000313" key="2">
    <source>
        <dbReference type="Proteomes" id="UP001501153"/>
    </source>
</evidence>